<dbReference type="GO" id="GO:0004497">
    <property type="term" value="F:monooxygenase activity"/>
    <property type="evidence" value="ECO:0007669"/>
    <property type="project" value="UniProtKB-KW"/>
</dbReference>
<evidence type="ECO:0000256" key="8">
    <source>
        <dbReference type="PIRSR" id="PIRSR602401-1"/>
    </source>
</evidence>
<dbReference type="EMBL" id="JAINDJ010000007">
    <property type="protein sequence ID" value="KAG9443053.1"/>
    <property type="molecule type" value="Genomic_DNA"/>
</dbReference>
<keyword evidence="12" id="KW-1185">Reference proteome</keyword>
<keyword evidence="10" id="KW-1133">Transmembrane helix</keyword>
<dbReference type="AlphaFoldDB" id="A0AAV7E396"/>
<dbReference type="FunFam" id="1.10.630.10:FF:000008">
    <property type="entry name" value="Cytochrome P450 71D8"/>
    <property type="match status" value="1"/>
</dbReference>
<dbReference type="GO" id="GO:0020037">
    <property type="term" value="F:heme binding"/>
    <property type="evidence" value="ECO:0007669"/>
    <property type="project" value="InterPro"/>
</dbReference>
<dbReference type="SUPFAM" id="SSF48264">
    <property type="entry name" value="Cytochrome P450"/>
    <property type="match status" value="1"/>
</dbReference>
<dbReference type="Proteomes" id="UP000825729">
    <property type="component" value="Unassembled WGS sequence"/>
</dbReference>
<reference evidence="11 12" key="1">
    <citation type="submission" date="2021-07" db="EMBL/GenBank/DDBJ databases">
        <title>The Aristolochia fimbriata genome: insights into angiosperm evolution, floral development and chemical biosynthesis.</title>
        <authorList>
            <person name="Jiao Y."/>
        </authorList>
    </citation>
    <scope>NUCLEOTIDE SEQUENCE [LARGE SCALE GENOMIC DNA]</scope>
    <source>
        <strain evidence="11">IBCAS-2021</strain>
        <tissue evidence="11">Leaf</tissue>
    </source>
</reference>
<comment type="cofactor">
    <cofactor evidence="1 8">
        <name>heme</name>
        <dbReference type="ChEBI" id="CHEBI:30413"/>
    </cofactor>
</comment>
<evidence type="ECO:0000256" key="1">
    <source>
        <dbReference type="ARBA" id="ARBA00001971"/>
    </source>
</evidence>
<keyword evidence="3 8" id="KW-0349">Heme</keyword>
<dbReference type="GO" id="GO:0005506">
    <property type="term" value="F:iron ion binding"/>
    <property type="evidence" value="ECO:0007669"/>
    <property type="project" value="InterPro"/>
</dbReference>
<name>A0AAV7E396_ARIFI</name>
<accession>A0AAV7E396</accession>
<keyword evidence="7 9" id="KW-0503">Monooxygenase</keyword>
<keyword evidence="4 8" id="KW-0479">Metal-binding</keyword>
<evidence type="ECO:0000256" key="2">
    <source>
        <dbReference type="ARBA" id="ARBA00010617"/>
    </source>
</evidence>
<dbReference type="InterPro" id="IPR017972">
    <property type="entry name" value="Cyt_P450_CS"/>
</dbReference>
<dbReference type="PANTHER" id="PTHR47955:SF8">
    <property type="entry name" value="CYTOCHROME P450 71D11-LIKE"/>
    <property type="match status" value="1"/>
</dbReference>
<evidence type="ECO:0000313" key="12">
    <source>
        <dbReference type="Proteomes" id="UP000825729"/>
    </source>
</evidence>
<dbReference type="InterPro" id="IPR036396">
    <property type="entry name" value="Cyt_P450_sf"/>
</dbReference>
<feature type="transmembrane region" description="Helical" evidence="10">
    <location>
        <begin position="6"/>
        <end position="28"/>
    </location>
</feature>
<comment type="caution">
    <text evidence="11">The sequence shown here is derived from an EMBL/GenBank/DDBJ whole genome shotgun (WGS) entry which is preliminary data.</text>
</comment>
<keyword evidence="6 8" id="KW-0408">Iron</keyword>
<evidence type="ECO:0000256" key="6">
    <source>
        <dbReference type="ARBA" id="ARBA00023004"/>
    </source>
</evidence>
<dbReference type="InterPro" id="IPR002401">
    <property type="entry name" value="Cyt_P450_E_grp-I"/>
</dbReference>
<evidence type="ECO:0000256" key="10">
    <source>
        <dbReference type="SAM" id="Phobius"/>
    </source>
</evidence>
<evidence type="ECO:0000313" key="11">
    <source>
        <dbReference type="EMBL" id="KAG9443053.1"/>
    </source>
</evidence>
<evidence type="ECO:0000256" key="7">
    <source>
        <dbReference type="ARBA" id="ARBA00023033"/>
    </source>
</evidence>
<feature type="binding site" description="axial binding residue" evidence="8">
    <location>
        <position position="466"/>
    </location>
    <ligand>
        <name>heme</name>
        <dbReference type="ChEBI" id="CHEBI:30413"/>
    </ligand>
    <ligandPart>
        <name>Fe</name>
        <dbReference type="ChEBI" id="CHEBI:18248"/>
    </ligandPart>
</feature>
<sequence length="529" mass="60253">MDLQLPSSLLLCQLLPLFCFIVVILKMIKKGYSGSSKPPKLPPGPWQLPVIGSIHHMNSKSGQTLPHHTLRDLAKKYGPLMHLQMGEVPLVVASTAEAAKEIMKTHDLNFATRPEMPTIKYISYGYTDIVFAPYGAYWRQMRKICMLELLALKRVESFRFIREEEVLRMLHYINDVSCSTNSPVNLTRMFYSLTNNIAARAAFGFRSKYIDMFLSAIKDATRAASGFSVVDLFPSSKLLLWITGMKDKLEKNHKELDHIISDILAECRHRNNSKKRSETANIGVREVDENFIETFLRLQQHGNLEVPITDNNIKAVVLDMFTAGTDTSATVLGWTMSELMRNPVILMKAQKEVRDVVGVKEKVSEADIQHLEYLKLIVKETLRLHPPVPLLLPRENREKKCLVMGYELPTYTKVIVNVWALGRDPLYWGDDAEIFRPERFADKYYSVDYKGTNFEFLPFGAGRRMCPGVAFGMASVELPLALLLYHFNWELPHGMEPEDVDMTEDFGASAARKSELYLVPKLYNPLPGM</sequence>
<protein>
    <recommendedName>
        <fullName evidence="13">Cytochrome P450</fullName>
    </recommendedName>
</protein>
<evidence type="ECO:0000256" key="4">
    <source>
        <dbReference type="ARBA" id="ARBA00022723"/>
    </source>
</evidence>
<dbReference type="Gene3D" id="1.10.630.10">
    <property type="entry name" value="Cytochrome P450"/>
    <property type="match status" value="1"/>
</dbReference>
<evidence type="ECO:0008006" key="13">
    <source>
        <dbReference type="Google" id="ProtNLM"/>
    </source>
</evidence>
<keyword evidence="5 9" id="KW-0560">Oxidoreductase</keyword>
<evidence type="ECO:0000256" key="3">
    <source>
        <dbReference type="ARBA" id="ARBA00022617"/>
    </source>
</evidence>
<dbReference type="CDD" id="cd11072">
    <property type="entry name" value="CYP71-like"/>
    <property type="match status" value="1"/>
</dbReference>
<evidence type="ECO:0000256" key="5">
    <source>
        <dbReference type="ARBA" id="ARBA00023002"/>
    </source>
</evidence>
<organism evidence="11 12">
    <name type="scientific">Aristolochia fimbriata</name>
    <name type="common">White veined hardy Dutchman's pipe vine</name>
    <dbReference type="NCBI Taxonomy" id="158543"/>
    <lineage>
        <taxon>Eukaryota</taxon>
        <taxon>Viridiplantae</taxon>
        <taxon>Streptophyta</taxon>
        <taxon>Embryophyta</taxon>
        <taxon>Tracheophyta</taxon>
        <taxon>Spermatophyta</taxon>
        <taxon>Magnoliopsida</taxon>
        <taxon>Magnoliidae</taxon>
        <taxon>Piperales</taxon>
        <taxon>Aristolochiaceae</taxon>
        <taxon>Aristolochia</taxon>
    </lineage>
</organism>
<dbReference type="PRINTS" id="PR00385">
    <property type="entry name" value="P450"/>
</dbReference>
<dbReference type="Pfam" id="PF00067">
    <property type="entry name" value="p450"/>
    <property type="match status" value="1"/>
</dbReference>
<dbReference type="PRINTS" id="PR00463">
    <property type="entry name" value="EP450I"/>
</dbReference>
<keyword evidence="10" id="KW-0812">Transmembrane</keyword>
<evidence type="ECO:0000256" key="9">
    <source>
        <dbReference type="RuleBase" id="RU000461"/>
    </source>
</evidence>
<dbReference type="PROSITE" id="PS00086">
    <property type="entry name" value="CYTOCHROME_P450"/>
    <property type="match status" value="1"/>
</dbReference>
<proteinExistence type="inferred from homology"/>
<gene>
    <name evidence="11" type="ORF">H6P81_018907</name>
</gene>
<keyword evidence="10" id="KW-0472">Membrane</keyword>
<comment type="similarity">
    <text evidence="2 9">Belongs to the cytochrome P450 family.</text>
</comment>
<dbReference type="PANTHER" id="PTHR47955">
    <property type="entry name" value="CYTOCHROME P450 FAMILY 71 PROTEIN"/>
    <property type="match status" value="1"/>
</dbReference>
<dbReference type="GO" id="GO:0016705">
    <property type="term" value="F:oxidoreductase activity, acting on paired donors, with incorporation or reduction of molecular oxygen"/>
    <property type="evidence" value="ECO:0007669"/>
    <property type="project" value="InterPro"/>
</dbReference>
<dbReference type="InterPro" id="IPR001128">
    <property type="entry name" value="Cyt_P450"/>
</dbReference>